<accession>A0A1Y1UJV0</accession>
<comment type="caution">
    <text evidence="4">The sequence shown here is derived from an EMBL/GenBank/DDBJ whole genome shotgun (WGS) entry which is preliminary data.</text>
</comment>
<feature type="compositionally biased region" description="Acidic residues" evidence="2">
    <location>
        <begin position="120"/>
        <end position="141"/>
    </location>
</feature>
<dbReference type="SUPFAM" id="SSF54928">
    <property type="entry name" value="RNA-binding domain, RBD"/>
    <property type="match status" value="1"/>
</dbReference>
<dbReference type="EMBL" id="NBSH01000004">
    <property type="protein sequence ID" value="ORX38331.1"/>
    <property type="molecule type" value="Genomic_DNA"/>
</dbReference>
<dbReference type="InterPro" id="IPR035979">
    <property type="entry name" value="RBD_domain_sf"/>
</dbReference>
<evidence type="ECO:0000313" key="5">
    <source>
        <dbReference type="Proteomes" id="UP000193218"/>
    </source>
</evidence>
<proteinExistence type="inferred from homology"/>
<organism evidence="4 5">
    <name type="scientific">Kockovaella imperatae</name>
    <dbReference type="NCBI Taxonomy" id="4999"/>
    <lineage>
        <taxon>Eukaryota</taxon>
        <taxon>Fungi</taxon>
        <taxon>Dikarya</taxon>
        <taxon>Basidiomycota</taxon>
        <taxon>Agaricomycotina</taxon>
        <taxon>Tremellomycetes</taxon>
        <taxon>Tremellales</taxon>
        <taxon>Cuniculitremaceae</taxon>
        <taxon>Kockovaella</taxon>
    </lineage>
</organism>
<protein>
    <submittedName>
        <fullName evidence="4">Ribosomal RNA-processing protein 7-domain-containing protein</fullName>
    </submittedName>
</protein>
<feature type="compositionally biased region" description="Basic residues" evidence="2">
    <location>
        <begin position="170"/>
        <end position="180"/>
    </location>
</feature>
<gene>
    <name evidence="4" type="ORF">BD324DRAFT_620457</name>
</gene>
<keyword evidence="5" id="KW-1185">Reference proteome</keyword>
<evidence type="ECO:0000256" key="2">
    <source>
        <dbReference type="SAM" id="MobiDB-lite"/>
    </source>
</evidence>
<dbReference type="GO" id="GO:0006364">
    <property type="term" value="P:rRNA processing"/>
    <property type="evidence" value="ECO:0007669"/>
    <property type="project" value="TreeGrafter"/>
</dbReference>
<feature type="region of interest" description="Disordered" evidence="2">
    <location>
        <begin position="349"/>
        <end position="378"/>
    </location>
</feature>
<dbReference type="Pfam" id="PF12923">
    <property type="entry name" value="RRP7"/>
    <property type="match status" value="1"/>
</dbReference>
<feature type="compositionally biased region" description="Basic and acidic residues" evidence="2">
    <location>
        <begin position="359"/>
        <end position="378"/>
    </location>
</feature>
<comment type="similarity">
    <text evidence="1">Belongs to the RRP7 family.</text>
</comment>
<dbReference type="GO" id="GO:0034456">
    <property type="term" value="C:UTP-C complex"/>
    <property type="evidence" value="ECO:0007669"/>
    <property type="project" value="TreeGrafter"/>
</dbReference>
<dbReference type="InterPro" id="IPR040446">
    <property type="entry name" value="RRP7"/>
</dbReference>
<dbReference type="PANTHER" id="PTHR13191">
    <property type="entry name" value="RIBOSOMAL RNA PROCESSING PROTEIN 7-RELATED"/>
    <property type="match status" value="1"/>
</dbReference>
<sequence length="413" mass="44959">MPKAVVPVNKGKGKSTVQHSKLYTNFLPIELLLPAPSTSSSSQSRVTSHYIYVRPHTAKSGSTSSVTASPESTVFVANIPVDASERDLRVLFGRWGVVEFVEFTGGSGANALEQAVQGLGEDDEVEQEEEEGEEESDDEAQDPINDLRDTEEDNVTSRPEPTFIGNGPKLPRRLRTRRKPALPVSVPEVEALPPLDPRSTPYGRSGSRCAHIVYLDALPLQRLMAHTGPIHLPSYGLLPQSAYSKPAKSSLKSMASPQSDPSNPTGLSYYISQYTSLRPPLGAIKAFADSSMARFDHLQSLLLKSRAKQQGAGALVDEDGFTVVVRGGRYGRTGGRGPGSTGVAVASKGFGKNLASEQDDGKRKGSGARPKEDFYRFQKTERKRQELAGLRAKFEQDKAKVDELKKTKRFTPY</sequence>
<dbReference type="OrthoDB" id="5390at2759"/>
<dbReference type="GO" id="GO:0003676">
    <property type="term" value="F:nucleic acid binding"/>
    <property type="evidence" value="ECO:0007669"/>
    <property type="project" value="InterPro"/>
</dbReference>
<feature type="domain" description="Ribosomal RNA-processing protein 7 C-terminal" evidence="3">
    <location>
        <begin position="277"/>
        <end position="413"/>
    </location>
</feature>
<dbReference type="Proteomes" id="UP000193218">
    <property type="component" value="Unassembled WGS sequence"/>
</dbReference>
<name>A0A1Y1UJV0_9TREE</name>
<dbReference type="InParanoid" id="A0A1Y1UJV0"/>
<dbReference type="InterPro" id="IPR024326">
    <property type="entry name" value="RRP7_C"/>
</dbReference>
<evidence type="ECO:0000313" key="4">
    <source>
        <dbReference type="EMBL" id="ORX38331.1"/>
    </source>
</evidence>
<dbReference type="PANTHER" id="PTHR13191:SF0">
    <property type="entry name" value="RIBOSOMAL RNA-PROCESSING PROTEIN 7 HOMOLOG A-RELATED"/>
    <property type="match status" value="1"/>
</dbReference>
<dbReference type="AlphaFoldDB" id="A0A1Y1UJV0"/>
<feature type="region of interest" description="Disordered" evidence="2">
    <location>
        <begin position="118"/>
        <end position="181"/>
    </location>
</feature>
<reference evidence="4 5" key="1">
    <citation type="submission" date="2017-03" db="EMBL/GenBank/DDBJ databases">
        <title>Widespread Adenine N6-methylation of Active Genes in Fungi.</title>
        <authorList>
            <consortium name="DOE Joint Genome Institute"/>
            <person name="Mondo S.J."/>
            <person name="Dannebaum R.O."/>
            <person name="Kuo R.C."/>
            <person name="Louie K.B."/>
            <person name="Bewick A.J."/>
            <person name="Labutti K."/>
            <person name="Haridas S."/>
            <person name="Kuo A."/>
            <person name="Salamov A."/>
            <person name="Ahrendt S.R."/>
            <person name="Lau R."/>
            <person name="Bowen B.P."/>
            <person name="Lipzen A."/>
            <person name="Sullivan W."/>
            <person name="Andreopoulos W.B."/>
            <person name="Clum A."/>
            <person name="Lindquist E."/>
            <person name="Daum C."/>
            <person name="Northen T.R."/>
            <person name="Ramamoorthy G."/>
            <person name="Schmitz R.J."/>
            <person name="Gryganskyi A."/>
            <person name="Culley D."/>
            <person name="Magnuson J."/>
            <person name="James T.Y."/>
            <person name="O'Malley M.A."/>
            <person name="Stajich J.E."/>
            <person name="Spatafora J.W."/>
            <person name="Visel A."/>
            <person name="Grigoriev I.V."/>
        </authorList>
    </citation>
    <scope>NUCLEOTIDE SEQUENCE [LARGE SCALE GENOMIC DNA]</scope>
    <source>
        <strain evidence="4 5">NRRL Y-17943</strain>
    </source>
</reference>
<dbReference type="STRING" id="4999.A0A1Y1UJV0"/>
<dbReference type="RefSeq" id="XP_021872253.1">
    <property type="nucleotide sequence ID" value="XM_022015285.1"/>
</dbReference>
<dbReference type="GO" id="GO:0032545">
    <property type="term" value="C:CURI complex"/>
    <property type="evidence" value="ECO:0007669"/>
    <property type="project" value="TreeGrafter"/>
</dbReference>
<evidence type="ECO:0000256" key="1">
    <source>
        <dbReference type="ARBA" id="ARBA00006110"/>
    </source>
</evidence>
<dbReference type="GO" id="GO:0000028">
    <property type="term" value="P:ribosomal small subunit assembly"/>
    <property type="evidence" value="ECO:0007669"/>
    <property type="project" value="TreeGrafter"/>
</dbReference>
<evidence type="ECO:0000259" key="3">
    <source>
        <dbReference type="Pfam" id="PF12923"/>
    </source>
</evidence>
<dbReference type="Gene3D" id="3.30.70.330">
    <property type="match status" value="1"/>
</dbReference>
<dbReference type="GeneID" id="33557093"/>
<dbReference type="CDD" id="cd12950">
    <property type="entry name" value="RRP7_Rrp7p"/>
    <property type="match status" value="1"/>
</dbReference>
<dbReference type="Gene3D" id="6.10.250.1770">
    <property type="match status" value="1"/>
</dbReference>
<dbReference type="InterPro" id="IPR012677">
    <property type="entry name" value="Nucleotide-bd_a/b_plait_sf"/>
</dbReference>